<dbReference type="InterPro" id="IPR050833">
    <property type="entry name" value="Poly_Biosynth_Transport"/>
</dbReference>
<feature type="transmembrane region" description="Helical" evidence="6">
    <location>
        <begin position="165"/>
        <end position="191"/>
    </location>
</feature>
<evidence type="ECO:0000256" key="2">
    <source>
        <dbReference type="ARBA" id="ARBA00022475"/>
    </source>
</evidence>
<feature type="transmembrane region" description="Helical" evidence="6">
    <location>
        <begin position="55"/>
        <end position="75"/>
    </location>
</feature>
<gene>
    <name evidence="7" type="ORF">E0H85_07645</name>
</gene>
<keyword evidence="5 6" id="KW-0472">Membrane</keyword>
<comment type="caution">
    <text evidence="7">The sequence shown here is derived from an EMBL/GenBank/DDBJ whole genome shotgun (WGS) entry which is preliminary data.</text>
</comment>
<evidence type="ECO:0000256" key="1">
    <source>
        <dbReference type="ARBA" id="ARBA00004651"/>
    </source>
</evidence>
<name>A0A4R0EPQ5_9GAMM</name>
<dbReference type="PANTHER" id="PTHR30250:SF28">
    <property type="entry name" value="POLYSACCHARIDE BIOSYNTHESIS PROTEIN"/>
    <property type="match status" value="1"/>
</dbReference>
<evidence type="ECO:0000256" key="4">
    <source>
        <dbReference type="ARBA" id="ARBA00022989"/>
    </source>
</evidence>
<dbReference type="OrthoDB" id="3831435at2"/>
<evidence type="ECO:0000256" key="3">
    <source>
        <dbReference type="ARBA" id="ARBA00022692"/>
    </source>
</evidence>
<sequence>MKSLLDKVNAKLNAQGGFLKAVSILVGGTVFAQGLAILALPILTRIYSPTDFSLFAVYTSLIMVLSVASCLRFEIAIPIPKEKEEAVNLVALSFISNLIISLIVFLVIIIFYPQIIELLGQPKFAQLIWFVPVGVFFLGLYNTFQYWATRQKQFKVIAKTRIIQSFGGVVTQILLGVLGFFSFGLIIGQIIKVSAGIRNLIKNFLDDSHEIFKKINFISLKKTFIRNKNFPKYSTFEALANTAGVQLPIIFIASKVGGGEAGHLMLAMQVMAIPIAFIGNAVSQVYLAHASEKLQQGQLKEFTITCLYSLFKIGVLPLILISILSPYAFPLIFGAEWERSGEMMVWMIPWFCFQLLVSPISMSLNILNEQKIALLLQIIGLIIRYFGVCVLFYLSISSKLFEYYAISGGIFYFLYLCVTIYVINIYDKNINKFYL</sequence>
<feature type="transmembrane region" description="Helical" evidence="6">
    <location>
        <begin position="374"/>
        <end position="397"/>
    </location>
</feature>
<protein>
    <submittedName>
        <fullName evidence="7">Translocase</fullName>
    </submittedName>
</protein>
<feature type="transmembrane region" description="Helical" evidence="6">
    <location>
        <begin position="87"/>
        <end position="112"/>
    </location>
</feature>
<feature type="transmembrane region" description="Helical" evidence="6">
    <location>
        <begin position="124"/>
        <end position="144"/>
    </location>
</feature>
<evidence type="ECO:0000313" key="7">
    <source>
        <dbReference type="EMBL" id="TCB59687.1"/>
    </source>
</evidence>
<evidence type="ECO:0000313" key="8">
    <source>
        <dbReference type="Proteomes" id="UP000291380"/>
    </source>
</evidence>
<dbReference type="Pfam" id="PF13440">
    <property type="entry name" value="Polysacc_synt_3"/>
    <property type="match status" value="1"/>
</dbReference>
<dbReference type="Proteomes" id="UP000291380">
    <property type="component" value="Unassembled WGS sequence"/>
</dbReference>
<keyword evidence="4 6" id="KW-1133">Transmembrane helix</keyword>
<dbReference type="GO" id="GO:0005886">
    <property type="term" value="C:plasma membrane"/>
    <property type="evidence" value="ECO:0007669"/>
    <property type="project" value="UniProtKB-SubCell"/>
</dbReference>
<feature type="transmembrane region" description="Helical" evidence="6">
    <location>
        <begin position="403"/>
        <end position="426"/>
    </location>
</feature>
<proteinExistence type="predicted"/>
<dbReference type="RefSeq" id="WP_131271102.1">
    <property type="nucleotide sequence ID" value="NZ_SJOA01000007.1"/>
</dbReference>
<evidence type="ECO:0000256" key="6">
    <source>
        <dbReference type="SAM" id="Phobius"/>
    </source>
</evidence>
<evidence type="ECO:0000256" key="5">
    <source>
        <dbReference type="ARBA" id="ARBA00023136"/>
    </source>
</evidence>
<keyword evidence="3 6" id="KW-0812">Transmembrane</keyword>
<comment type="subcellular location">
    <subcellularLocation>
        <location evidence="1">Cell membrane</location>
        <topology evidence="1">Multi-pass membrane protein</topology>
    </subcellularLocation>
</comment>
<feature type="transmembrane region" description="Helical" evidence="6">
    <location>
        <begin position="309"/>
        <end position="333"/>
    </location>
</feature>
<dbReference type="EMBL" id="SJOA01000007">
    <property type="protein sequence ID" value="TCB59687.1"/>
    <property type="molecule type" value="Genomic_DNA"/>
</dbReference>
<keyword evidence="2" id="KW-1003">Cell membrane</keyword>
<feature type="transmembrane region" description="Helical" evidence="6">
    <location>
        <begin position="264"/>
        <end position="288"/>
    </location>
</feature>
<feature type="transmembrane region" description="Helical" evidence="6">
    <location>
        <begin position="345"/>
        <end position="367"/>
    </location>
</feature>
<dbReference type="PANTHER" id="PTHR30250">
    <property type="entry name" value="PST FAMILY PREDICTED COLANIC ACID TRANSPORTER"/>
    <property type="match status" value="1"/>
</dbReference>
<dbReference type="AlphaFoldDB" id="A0A4R0EPQ5"/>
<accession>A0A4R0EPQ5</accession>
<feature type="transmembrane region" description="Helical" evidence="6">
    <location>
        <begin position="21"/>
        <end position="43"/>
    </location>
</feature>
<organism evidence="7 8">
    <name type="scientific">Acinetobacter terrae</name>
    <dbReference type="NCBI Taxonomy" id="2731247"/>
    <lineage>
        <taxon>Bacteria</taxon>
        <taxon>Pseudomonadati</taxon>
        <taxon>Pseudomonadota</taxon>
        <taxon>Gammaproteobacteria</taxon>
        <taxon>Moraxellales</taxon>
        <taxon>Moraxellaceae</taxon>
        <taxon>Acinetobacter</taxon>
        <taxon>Acinetobacter Taxon 24</taxon>
    </lineage>
</organism>
<reference evidence="7 8" key="1">
    <citation type="submission" date="2019-02" db="EMBL/GenBank/DDBJ databases">
        <title>High diversity of culturable Acinetobacter species in natural soil and water ecosystems.</title>
        <authorList>
            <person name="Radolfova-Krizova L."/>
            <person name="Nemec A."/>
        </authorList>
    </citation>
    <scope>NUCLEOTIDE SEQUENCE [LARGE SCALE GENOMIC DNA]</scope>
    <source>
        <strain evidence="7 8">ANC 4281</strain>
    </source>
</reference>